<dbReference type="RefSeq" id="XP_009496947.1">
    <property type="nucleotide sequence ID" value="XM_009498672.1"/>
</dbReference>
<evidence type="ECO:0000313" key="5">
    <source>
        <dbReference type="Proteomes" id="UP000030693"/>
    </source>
</evidence>
<evidence type="ECO:0000313" key="4">
    <source>
        <dbReference type="EMBL" id="KCV68515.1"/>
    </source>
</evidence>
<dbReference type="AlphaFoldDB" id="A0A058Z2Q0"/>
<dbReference type="PANTHER" id="PTHR13299">
    <property type="entry name" value="PEROXISOMAL MEMBRANE PROTEIN PEX16"/>
    <property type="match status" value="1"/>
</dbReference>
<dbReference type="Pfam" id="PF08610">
    <property type="entry name" value="Pex16"/>
    <property type="match status" value="2"/>
</dbReference>
<keyword evidence="2" id="KW-0576">Peroxisome</keyword>
<evidence type="ECO:0000256" key="1">
    <source>
        <dbReference type="ARBA" id="ARBA00009505"/>
    </source>
</evidence>
<feature type="compositionally biased region" description="Basic and acidic residues" evidence="3">
    <location>
        <begin position="1"/>
        <end position="16"/>
    </location>
</feature>
<evidence type="ECO:0000256" key="2">
    <source>
        <dbReference type="RuleBase" id="RU365003"/>
    </source>
</evidence>
<gene>
    <name evidence="4" type="ORF">H696_04807</name>
</gene>
<organism evidence="4">
    <name type="scientific">Fonticula alba</name>
    <name type="common">Slime mold</name>
    <dbReference type="NCBI Taxonomy" id="691883"/>
    <lineage>
        <taxon>Eukaryota</taxon>
        <taxon>Rotosphaerida</taxon>
        <taxon>Fonticulaceae</taxon>
        <taxon>Fonticula</taxon>
    </lineage>
</organism>
<feature type="region of interest" description="Disordered" evidence="3">
    <location>
        <begin position="1"/>
        <end position="50"/>
    </location>
</feature>
<accession>A0A058Z2Q0</accession>
<keyword evidence="2" id="KW-0962">Peroxisome biogenesis</keyword>
<comment type="similarity">
    <text evidence="1 2">Belongs to the peroxin-16 family.</text>
</comment>
<name>A0A058Z2Q0_FONAL</name>
<sequence>MATKTRPDRSAERPAVDDWPEAAQDDTPVPPVASIAESPGPGPTPPDGMTAVGRTLTAAAASVVSTTRQLGSQYLDAVLHLDPGLVTNIERGVHLFAYSVPAWIPARETVSQVCHALPGLHSVLYDYGLRQAAGGRYVPADPRARTLTRDIEPARTPASASASPDAGTAPAAAPRSAQVYRFASYLLEVLKQLQLSAELFGASVDRTAGQPLQQTLARPRSWRWSLILTFEVVKLYALFTRRRMLLTQSLVPETDRAKARAAAVEVGAAPAAPGAKPADAGSISPGPGGVSFWRGSRTGRVFPVFKGPPSPGALGEEPPAAGGLGGDTGRRYLKELARCEPVNDSLARPTCGGPAGRRLDTFGLVIEVLHALRPLLYVALMTRSLGRRSAGGRRSALWQAWALSALLEVSCLLVHRYRAGAGRGGFADAGSLGHLVALLRTFFQRLGFPASGGVPLPEPVSNGLDALVPGWDARDIRYSEAERQELDDRQGRLIWWLLREPAFSSGIGSALSSLGAWLSDKPLIGFTGGLVQDYLAVWRNSYYETATL</sequence>
<dbReference type="STRING" id="691883.A0A058Z2Q0"/>
<dbReference type="PANTHER" id="PTHR13299:SF0">
    <property type="entry name" value="PEROXISOMAL MEMBRANE PROTEIN PEX16"/>
    <property type="match status" value="1"/>
</dbReference>
<dbReference type="Proteomes" id="UP000030693">
    <property type="component" value="Unassembled WGS sequence"/>
</dbReference>
<comment type="subcellular location">
    <subcellularLocation>
        <location evidence="2">Peroxisome membrane</location>
    </subcellularLocation>
</comment>
<dbReference type="GO" id="GO:0005778">
    <property type="term" value="C:peroxisomal membrane"/>
    <property type="evidence" value="ECO:0007669"/>
    <property type="project" value="UniProtKB-SubCell"/>
</dbReference>
<reference evidence="4" key="1">
    <citation type="submission" date="2013-04" db="EMBL/GenBank/DDBJ databases">
        <title>The Genome Sequence of Fonticula alba ATCC 38817.</title>
        <authorList>
            <consortium name="The Broad Institute Genomics Platform"/>
            <person name="Russ C."/>
            <person name="Cuomo C."/>
            <person name="Burger G."/>
            <person name="Gray M.W."/>
            <person name="Holland P.W.H."/>
            <person name="King N."/>
            <person name="Lang F.B.F."/>
            <person name="Roger A.J."/>
            <person name="Ruiz-Trillo I."/>
            <person name="Brown M."/>
            <person name="Walker B."/>
            <person name="Young S."/>
            <person name="Zeng Q."/>
            <person name="Gargeya S."/>
            <person name="Fitzgerald M."/>
            <person name="Haas B."/>
            <person name="Abouelleil A."/>
            <person name="Allen A.W."/>
            <person name="Alvarado L."/>
            <person name="Arachchi H.M."/>
            <person name="Berlin A.M."/>
            <person name="Chapman S.B."/>
            <person name="Gainer-Dewar J."/>
            <person name="Goldberg J."/>
            <person name="Griggs A."/>
            <person name="Gujja S."/>
            <person name="Hansen M."/>
            <person name="Howarth C."/>
            <person name="Imamovic A."/>
            <person name="Ireland A."/>
            <person name="Larimer J."/>
            <person name="McCowan C."/>
            <person name="Murphy C."/>
            <person name="Pearson M."/>
            <person name="Poon T.W."/>
            <person name="Priest M."/>
            <person name="Roberts A."/>
            <person name="Saif S."/>
            <person name="Shea T."/>
            <person name="Sisk P."/>
            <person name="Sykes S."/>
            <person name="Wortman J."/>
            <person name="Nusbaum C."/>
            <person name="Birren B."/>
        </authorList>
    </citation>
    <scope>NUCLEOTIDE SEQUENCE [LARGE SCALE GENOMIC DNA]</scope>
    <source>
        <strain evidence="4">ATCC 38817</strain>
    </source>
</reference>
<dbReference type="GeneID" id="20529532"/>
<feature type="region of interest" description="Disordered" evidence="3">
    <location>
        <begin position="150"/>
        <end position="170"/>
    </location>
</feature>
<evidence type="ECO:0000256" key="3">
    <source>
        <dbReference type="SAM" id="MobiDB-lite"/>
    </source>
</evidence>
<keyword evidence="5" id="KW-1185">Reference proteome</keyword>
<dbReference type="GO" id="GO:0007031">
    <property type="term" value="P:peroxisome organization"/>
    <property type="evidence" value="ECO:0007669"/>
    <property type="project" value="UniProtKB-KW"/>
</dbReference>
<dbReference type="EMBL" id="KB932208">
    <property type="protein sequence ID" value="KCV68515.1"/>
    <property type="molecule type" value="Genomic_DNA"/>
</dbReference>
<protein>
    <recommendedName>
        <fullName evidence="2">Peroxisomal membrane protein PEX16</fullName>
    </recommendedName>
</protein>
<proteinExistence type="inferred from homology"/>
<dbReference type="InterPro" id="IPR013919">
    <property type="entry name" value="Pex16"/>
</dbReference>
<feature type="compositionally biased region" description="Low complexity" evidence="3">
    <location>
        <begin position="154"/>
        <end position="170"/>
    </location>
</feature>